<evidence type="ECO:0000259" key="3">
    <source>
        <dbReference type="Pfam" id="PF00472"/>
    </source>
</evidence>
<reference evidence="4 5" key="1">
    <citation type="journal article" date="2016" name="Nat. Commun.">
        <title>Thousands of microbial genomes shed light on interconnected biogeochemical processes in an aquifer system.</title>
        <authorList>
            <person name="Anantharaman K."/>
            <person name="Brown C.T."/>
            <person name="Hug L.A."/>
            <person name="Sharon I."/>
            <person name="Castelle C.J."/>
            <person name="Probst A.J."/>
            <person name="Thomas B.C."/>
            <person name="Singh A."/>
            <person name="Wilkins M.J."/>
            <person name="Karaoz U."/>
            <person name="Brodie E.L."/>
            <person name="Williams K.H."/>
            <person name="Hubbard S.S."/>
            <person name="Banfield J.F."/>
        </authorList>
    </citation>
    <scope>NUCLEOTIDE SEQUENCE [LARGE SCALE GENOMIC DNA]</scope>
</reference>
<dbReference type="GO" id="GO:0003747">
    <property type="term" value="F:translation release factor activity"/>
    <property type="evidence" value="ECO:0007669"/>
    <property type="project" value="InterPro"/>
</dbReference>
<feature type="compositionally biased region" description="Basic residues" evidence="2">
    <location>
        <begin position="13"/>
        <end position="25"/>
    </location>
</feature>
<sequence length="183" mass="21552">MDYDDELEEQEKRRRRKRARKHRPHVVTESSKHSRRNRIVALKRERVAEAKDSLKRHLGRFADIKTDQGKRQAQAYIQWVSSSLKKREPSVNLDDIHFQYSLSSKPGGQHVQKNRTSCKATHLPTMIGVRNEEERSSVQNKSNALKQLYERLVDHLRLWMIVSGGTQDRNTEEIVMEMLHESQ</sequence>
<gene>
    <name evidence="4" type="ORF">A2785_01110</name>
</gene>
<protein>
    <recommendedName>
        <fullName evidence="3">Prokaryotic-type class I peptide chain release factors domain-containing protein</fullName>
    </recommendedName>
</protein>
<proteinExistence type="inferred from homology"/>
<comment type="similarity">
    <text evidence="1">Belongs to the prokaryotic/mitochondrial release factor family.</text>
</comment>
<dbReference type="InterPro" id="IPR000352">
    <property type="entry name" value="Pep_chain_release_fac_I"/>
</dbReference>
<dbReference type="Proteomes" id="UP000179069">
    <property type="component" value="Unassembled WGS sequence"/>
</dbReference>
<dbReference type="Pfam" id="PF00472">
    <property type="entry name" value="RF-1"/>
    <property type="match status" value="1"/>
</dbReference>
<feature type="domain" description="Prokaryotic-type class I peptide chain release factors" evidence="3">
    <location>
        <begin position="90"/>
        <end position="154"/>
    </location>
</feature>
<dbReference type="AlphaFoldDB" id="A0A1G1VPW3"/>
<dbReference type="SUPFAM" id="SSF75620">
    <property type="entry name" value="Release factor"/>
    <property type="match status" value="1"/>
</dbReference>
<feature type="region of interest" description="Disordered" evidence="2">
    <location>
        <begin position="1"/>
        <end position="38"/>
    </location>
</feature>
<name>A0A1G1VPW3_9BACT</name>
<dbReference type="PANTHER" id="PTHR43116">
    <property type="entry name" value="PEPTIDE CHAIN RELEASE FACTOR 2"/>
    <property type="match status" value="1"/>
</dbReference>
<dbReference type="Gene3D" id="3.30.160.20">
    <property type="match status" value="1"/>
</dbReference>
<comment type="caution">
    <text evidence="4">The sequence shown here is derived from an EMBL/GenBank/DDBJ whole genome shotgun (WGS) entry which is preliminary data.</text>
</comment>
<evidence type="ECO:0000313" key="4">
    <source>
        <dbReference type="EMBL" id="OGY17425.1"/>
    </source>
</evidence>
<dbReference type="InterPro" id="IPR045853">
    <property type="entry name" value="Pep_chain_release_fac_I_sf"/>
</dbReference>
<dbReference type="EMBL" id="MHCI01000001">
    <property type="protein sequence ID" value="OGY17425.1"/>
    <property type="molecule type" value="Genomic_DNA"/>
</dbReference>
<accession>A0A1G1VPW3</accession>
<evidence type="ECO:0000313" key="5">
    <source>
        <dbReference type="Proteomes" id="UP000179069"/>
    </source>
</evidence>
<evidence type="ECO:0000256" key="2">
    <source>
        <dbReference type="SAM" id="MobiDB-lite"/>
    </source>
</evidence>
<organism evidence="4 5">
    <name type="scientific">Candidatus Chisholmbacteria bacterium RIFCSPHIGHO2_01_FULL_49_18</name>
    <dbReference type="NCBI Taxonomy" id="1797590"/>
    <lineage>
        <taxon>Bacteria</taxon>
        <taxon>Candidatus Chisholmiibacteriota</taxon>
    </lineage>
</organism>
<dbReference type="PANTHER" id="PTHR43116:SF3">
    <property type="entry name" value="CLASS I PEPTIDE CHAIN RELEASE FACTOR"/>
    <property type="match status" value="1"/>
</dbReference>
<evidence type="ECO:0000256" key="1">
    <source>
        <dbReference type="ARBA" id="ARBA00010835"/>
    </source>
</evidence>